<dbReference type="PANTHER" id="PTHR10517:SF19">
    <property type="entry name" value="RETBINDIN"/>
    <property type="match status" value="1"/>
</dbReference>
<evidence type="ECO:0000313" key="6">
    <source>
        <dbReference type="Proteomes" id="UP000233556"/>
    </source>
</evidence>
<evidence type="ECO:0000256" key="2">
    <source>
        <dbReference type="ARBA" id="ARBA00022729"/>
    </source>
</evidence>
<dbReference type="PANTHER" id="PTHR10517">
    <property type="entry name" value="FOLATE RECEPTOR"/>
    <property type="match status" value="1"/>
</dbReference>
<sequence>MPDGVYINWKMREAIYCVPVPGRSITQKDSKRASCCYADFTEQLAHSPVIKVNNSYWNRCGQLSKSCEDFTKKIECFYRCSPHAAHWIHPNYTAAIQSVPLCQSFCDDW</sequence>
<dbReference type="OrthoDB" id="5982417at2759"/>
<dbReference type="Proteomes" id="UP000233556">
    <property type="component" value="Unassembled WGS sequence"/>
</dbReference>
<protein>
    <submittedName>
        <fullName evidence="5">Riboflavin-binding protein</fullName>
    </submittedName>
</protein>
<reference evidence="6" key="1">
    <citation type="submission" date="2017-11" db="EMBL/GenBank/DDBJ databases">
        <authorList>
            <person name="Lima N.C."/>
            <person name="Parody-Merino A.M."/>
            <person name="Battley P.F."/>
            <person name="Fidler A.E."/>
            <person name="Prosdocimi F."/>
        </authorList>
    </citation>
    <scope>NUCLEOTIDE SEQUENCE [LARGE SCALE GENOMIC DNA]</scope>
</reference>
<evidence type="ECO:0000256" key="1">
    <source>
        <dbReference type="ARBA" id="ARBA00007932"/>
    </source>
</evidence>
<evidence type="ECO:0000313" key="5">
    <source>
        <dbReference type="EMBL" id="PKU34431.1"/>
    </source>
</evidence>
<proteinExistence type="inferred from homology"/>
<keyword evidence="3" id="KW-1015">Disulfide bond</keyword>
<accession>A0A2I0TKU5</accession>
<feature type="domain" description="Folate receptor-like" evidence="4">
    <location>
        <begin position="30"/>
        <end position="109"/>
    </location>
</feature>
<dbReference type="GO" id="GO:0038023">
    <property type="term" value="F:signaling receptor activity"/>
    <property type="evidence" value="ECO:0007669"/>
    <property type="project" value="TreeGrafter"/>
</dbReference>
<comment type="similarity">
    <text evidence="1">Belongs to the folate receptor family.</text>
</comment>
<keyword evidence="2" id="KW-0732">Signal</keyword>
<evidence type="ECO:0000256" key="3">
    <source>
        <dbReference type="ARBA" id="ARBA00023157"/>
    </source>
</evidence>
<organism evidence="5 6">
    <name type="scientific">Limosa lapponica baueri</name>
    <dbReference type="NCBI Taxonomy" id="1758121"/>
    <lineage>
        <taxon>Eukaryota</taxon>
        <taxon>Metazoa</taxon>
        <taxon>Chordata</taxon>
        <taxon>Craniata</taxon>
        <taxon>Vertebrata</taxon>
        <taxon>Euteleostomi</taxon>
        <taxon>Archelosauria</taxon>
        <taxon>Archosauria</taxon>
        <taxon>Dinosauria</taxon>
        <taxon>Saurischia</taxon>
        <taxon>Theropoda</taxon>
        <taxon>Coelurosauria</taxon>
        <taxon>Aves</taxon>
        <taxon>Neognathae</taxon>
        <taxon>Neoaves</taxon>
        <taxon>Charadriiformes</taxon>
        <taxon>Scolopacidae</taxon>
        <taxon>Limosa</taxon>
    </lineage>
</organism>
<dbReference type="GO" id="GO:0032217">
    <property type="term" value="F:riboflavin transmembrane transporter activity"/>
    <property type="evidence" value="ECO:0007669"/>
    <property type="project" value="TreeGrafter"/>
</dbReference>
<dbReference type="GO" id="GO:1902444">
    <property type="term" value="F:riboflavin binding"/>
    <property type="evidence" value="ECO:0007669"/>
    <property type="project" value="TreeGrafter"/>
</dbReference>
<reference evidence="6" key="2">
    <citation type="submission" date="2017-12" db="EMBL/GenBank/DDBJ databases">
        <title>Genome sequence of the Bar-tailed Godwit (Limosa lapponica baueri).</title>
        <authorList>
            <person name="Lima N.C.B."/>
            <person name="Parody-Merino A.M."/>
            <person name="Battley P.F."/>
            <person name="Fidler A.E."/>
            <person name="Prosdocimi F."/>
        </authorList>
    </citation>
    <scope>NUCLEOTIDE SEQUENCE [LARGE SCALE GENOMIC DNA]</scope>
</reference>
<gene>
    <name evidence="5" type="ORF">llap_15268</name>
</gene>
<dbReference type="EMBL" id="KZ509115">
    <property type="protein sequence ID" value="PKU34431.1"/>
    <property type="molecule type" value="Genomic_DNA"/>
</dbReference>
<dbReference type="AlphaFoldDB" id="A0A2I0TKU5"/>
<dbReference type="InterPro" id="IPR018143">
    <property type="entry name" value="Folate_rcpt-like"/>
</dbReference>
<keyword evidence="6" id="KW-1185">Reference proteome</keyword>
<evidence type="ECO:0000259" key="4">
    <source>
        <dbReference type="Pfam" id="PF03024"/>
    </source>
</evidence>
<dbReference type="InterPro" id="IPR004269">
    <property type="entry name" value="Folate_rcpt"/>
</dbReference>
<name>A0A2I0TKU5_LIMLA</name>
<dbReference type="GO" id="GO:0009897">
    <property type="term" value="C:external side of plasma membrane"/>
    <property type="evidence" value="ECO:0007669"/>
    <property type="project" value="TreeGrafter"/>
</dbReference>
<dbReference type="Pfam" id="PF03024">
    <property type="entry name" value="Folate_rec"/>
    <property type="match status" value="1"/>
</dbReference>